<dbReference type="InterPro" id="IPR036901">
    <property type="entry name" value="Asp/Orn_carbamoylTrfase_sf"/>
</dbReference>
<proteinExistence type="inferred from homology"/>
<keyword evidence="11" id="KW-1185">Reference proteome</keyword>
<feature type="binding site" evidence="7">
    <location>
        <begin position="57"/>
        <end position="60"/>
    </location>
    <ligand>
        <name>carbamoyl phosphate</name>
        <dbReference type="ChEBI" id="CHEBI:58228"/>
    </ligand>
</feature>
<dbReference type="PRINTS" id="PR00100">
    <property type="entry name" value="AOTCASE"/>
</dbReference>
<accession>A0A4D7CZ34</accession>
<dbReference type="EC" id="2.1.3.3" evidence="3 7"/>
<feature type="binding site" evidence="7">
    <location>
        <position position="108"/>
    </location>
    <ligand>
        <name>carbamoyl phosphate</name>
        <dbReference type="ChEBI" id="CHEBI:58228"/>
    </ligand>
</feature>
<dbReference type="FunFam" id="3.40.50.1370:FF:000008">
    <property type="entry name" value="Ornithine carbamoyltransferase"/>
    <property type="match status" value="1"/>
</dbReference>
<dbReference type="GO" id="GO:0016597">
    <property type="term" value="F:amino acid binding"/>
    <property type="evidence" value="ECO:0007669"/>
    <property type="project" value="InterPro"/>
</dbReference>
<feature type="binding site" evidence="7">
    <location>
        <position position="320"/>
    </location>
    <ligand>
        <name>carbamoyl phosphate</name>
        <dbReference type="ChEBI" id="CHEBI:58228"/>
    </ligand>
</feature>
<evidence type="ECO:0000256" key="5">
    <source>
        <dbReference type="ARBA" id="ARBA00022679"/>
    </source>
</evidence>
<dbReference type="InterPro" id="IPR002292">
    <property type="entry name" value="Orn/put_carbamltrans"/>
</dbReference>
<keyword evidence="4 7" id="KW-0963">Cytoplasm</keyword>
<dbReference type="Pfam" id="PF00185">
    <property type="entry name" value="OTCace"/>
    <property type="match status" value="1"/>
</dbReference>
<dbReference type="InterPro" id="IPR024904">
    <property type="entry name" value="OTCase_ArgI"/>
</dbReference>
<evidence type="ECO:0000256" key="4">
    <source>
        <dbReference type="ARBA" id="ARBA00022490"/>
    </source>
</evidence>
<protein>
    <recommendedName>
        <fullName evidence="3 7">Ornithine carbamoyltransferase</fullName>
        <shortName evidence="7">OTCase</shortName>
        <ecNumber evidence="3 7">2.1.3.3</ecNumber>
    </recommendedName>
</protein>
<evidence type="ECO:0000256" key="2">
    <source>
        <dbReference type="ARBA" id="ARBA00007805"/>
    </source>
</evidence>
<dbReference type="GO" id="GO:0019240">
    <property type="term" value="P:citrulline biosynthetic process"/>
    <property type="evidence" value="ECO:0007669"/>
    <property type="project" value="TreeGrafter"/>
</dbReference>
<dbReference type="PANTHER" id="PTHR45753:SF1">
    <property type="entry name" value="ORNITHINE CARBAMOYLTRANSFERASE, CATABOLIC"/>
    <property type="match status" value="1"/>
</dbReference>
<dbReference type="KEGG" id="vao:FA707_07805"/>
<dbReference type="PANTHER" id="PTHR45753">
    <property type="entry name" value="ORNITHINE CARBAMOYLTRANSFERASE, MITOCHONDRIAL"/>
    <property type="match status" value="1"/>
</dbReference>
<dbReference type="NCBIfam" id="NF001986">
    <property type="entry name" value="PRK00779.1"/>
    <property type="match status" value="1"/>
</dbReference>
<organism evidence="10 11">
    <name type="scientific">Vagococcus zengguangii</name>
    <dbReference type="NCBI Taxonomy" id="2571750"/>
    <lineage>
        <taxon>Bacteria</taxon>
        <taxon>Bacillati</taxon>
        <taxon>Bacillota</taxon>
        <taxon>Bacilli</taxon>
        <taxon>Lactobacillales</taxon>
        <taxon>Enterococcaceae</taxon>
        <taxon>Vagococcus</taxon>
    </lineage>
</organism>
<dbReference type="InterPro" id="IPR006132">
    <property type="entry name" value="Asp/Orn_carbamoyltranf_P-bd"/>
</dbReference>
<dbReference type="OrthoDB" id="9802587at2"/>
<dbReference type="PRINTS" id="PR00102">
    <property type="entry name" value="OTCASE"/>
</dbReference>
<gene>
    <name evidence="10" type="primary">argF</name>
    <name evidence="10" type="ORF">FA707_07805</name>
</gene>
<feature type="binding site" evidence="7">
    <location>
        <begin position="235"/>
        <end position="236"/>
    </location>
    <ligand>
        <name>L-ornithine</name>
        <dbReference type="ChEBI" id="CHEBI:46911"/>
    </ligand>
</feature>
<feature type="domain" description="Aspartate/ornithine carbamoyltransferase Asp/Orn-binding" evidence="8">
    <location>
        <begin position="155"/>
        <end position="330"/>
    </location>
</feature>
<feature type="domain" description="Aspartate/ornithine carbamoyltransferase carbamoyl-P binding" evidence="9">
    <location>
        <begin position="8"/>
        <end position="148"/>
    </location>
</feature>
<dbReference type="InterPro" id="IPR006130">
    <property type="entry name" value="Asp/Orn_carbamoylTrfase"/>
</dbReference>
<dbReference type="NCBIfam" id="TIGR00658">
    <property type="entry name" value="orni_carb_tr"/>
    <property type="match status" value="1"/>
</dbReference>
<feature type="binding site" evidence="7">
    <location>
        <position position="167"/>
    </location>
    <ligand>
        <name>L-ornithine</name>
        <dbReference type="ChEBI" id="CHEBI:46911"/>
    </ligand>
</feature>
<sequence length="340" mass="38358">MTSVFQGRSLLAEKDFTRSELEYLIDFSIHLKDLKKRNIPHRYLEGKNIALLFEKTSTRTRAAFTTAAVDLGAHPEYLGANDIQLGKKETTEDTAKVLGSMFDGIEFRGFSQKMVEELAEFSGVPVWNGLTDEWHPTQMIADFMTIKENFGSLENITLVYVGDGRNNMANSLLVTGAILGVNVRICAPEALFPEQEVIDYANKFAAESGAELMITDNVDEGVKGANVLYTDVWVSMGEEDKFEERVNMLQPYQLNMDMINKTGNQDTDNLIVLHCLPAFHDTNTEYGKMVEEQFGVKEMEITDEVFRSKYGRQFEEAENRMHSIKAIMAATLGNLFIPRT</sequence>
<feature type="binding site" evidence="7">
    <location>
        <begin position="275"/>
        <end position="276"/>
    </location>
    <ligand>
        <name>carbamoyl phosphate</name>
        <dbReference type="ChEBI" id="CHEBI:58228"/>
    </ligand>
</feature>
<dbReference type="GO" id="GO:0004585">
    <property type="term" value="F:ornithine carbamoyltransferase activity"/>
    <property type="evidence" value="ECO:0007669"/>
    <property type="project" value="UniProtKB-UniRule"/>
</dbReference>
<dbReference type="InterPro" id="IPR006131">
    <property type="entry name" value="Asp_carbamoyltransf_Asp/Orn-bd"/>
</dbReference>
<dbReference type="Gene3D" id="3.40.50.1370">
    <property type="entry name" value="Aspartate/ornithine carbamoyltransferase"/>
    <property type="match status" value="2"/>
</dbReference>
<name>A0A4D7CZ34_9ENTE</name>
<feature type="binding site" evidence="7">
    <location>
        <position position="84"/>
    </location>
    <ligand>
        <name>carbamoyl phosphate</name>
        <dbReference type="ChEBI" id="CHEBI:58228"/>
    </ligand>
</feature>
<evidence type="ECO:0000313" key="11">
    <source>
        <dbReference type="Proteomes" id="UP000298615"/>
    </source>
</evidence>
<comment type="catalytic activity">
    <reaction evidence="6 7">
        <text>carbamoyl phosphate + L-ornithine = L-citrulline + phosphate + H(+)</text>
        <dbReference type="Rhea" id="RHEA:19513"/>
        <dbReference type="ChEBI" id="CHEBI:15378"/>
        <dbReference type="ChEBI" id="CHEBI:43474"/>
        <dbReference type="ChEBI" id="CHEBI:46911"/>
        <dbReference type="ChEBI" id="CHEBI:57743"/>
        <dbReference type="ChEBI" id="CHEBI:58228"/>
        <dbReference type="EC" id="2.1.3.3"/>
    </reaction>
</comment>
<evidence type="ECO:0000256" key="3">
    <source>
        <dbReference type="ARBA" id="ARBA00013007"/>
    </source>
</evidence>
<dbReference type="Proteomes" id="UP000298615">
    <property type="component" value="Chromosome"/>
</dbReference>
<dbReference type="HAMAP" id="MF_01109">
    <property type="entry name" value="OTCase"/>
    <property type="match status" value="1"/>
</dbReference>
<evidence type="ECO:0000259" key="9">
    <source>
        <dbReference type="Pfam" id="PF02729"/>
    </source>
</evidence>
<evidence type="ECO:0000256" key="7">
    <source>
        <dbReference type="HAMAP-Rule" id="MF_01109"/>
    </source>
</evidence>
<dbReference type="SUPFAM" id="SSF53671">
    <property type="entry name" value="Aspartate/ornithine carbamoyltransferase"/>
    <property type="match status" value="1"/>
</dbReference>
<evidence type="ECO:0000256" key="1">
    <source>
        <dbReference type="ARBA" id="ARBA00004496"/>
    </source>
</evidence>
<evidence type="ECO:0000313" key="10">
    <source>
        <dbReference type="EMBL" id="QCI86876.1"/>
    </source>
</evidence>
<feature type="binding site" evidence="7">
    <location>
        <begin position="135"/>
        <end position="138"/>
    </location>
    <ligand>
        <name>carbamoyl phosphate</name>
        <dbReference type="ChEBI" id="CHEBI:58228"/>
    </ligand>
</feature>
<dbReference type="EMBL" id="CP039712">
    <property type="protein sequence ID" value="QCI86876.1"/>
    <property type="molecule type" value="Genomic_DNA"/>
</dbReference>
<dbReference type="GO" id="GO:0005737">
    <property type="term" value="C:cytoplasm"/>
    <property type="evidence" value="ECO:0007669"/>
    <property type="project" value="UniProtKB-SubCell"/>
</dbReference>
<evidence type="ECO:0000259" key="8">
    <source>
        <dbReference type="Pfam" id="PF00185"/>
    </source>
</evidence>
<dbReference type="AlphaFoldDB" id="A0A4D7CZ34"/>
<dbReference type="GO" id="GO:0042450">
    <property type="term" value="P:L-arginine biosynthetic process via ornithine"/>
    <property type="evidence" value="ECO:0007669"/>
    <property type="project" value="UniProtKB-UniRule"/>
</dbReference>
<comment type="similarity">
    <text evidence="2 7">Belongs to the aspartate/ornithine carbamoyltransferase superfamily. OTCase family.</text>
</comment>
<dbReference type="Pfam" id="PF02729">
    <property type="entry name" value="OTCace_N"/>
    <property type="match status" value="1"/>
</dbReference>
<comment type="subcellular location">
    <subcellularLocation>
        <location evidence="1 7">Cytoplasm</location>
    </subcellularLocation>
</comment>
<keyword evidence="5 7" id="KW-0808">Transferase</keyword>
<feature type="binding site" evidence="7">
    <location>
        <position position="231"/>
    </location>
    <ligand>
        <name>L-ornithine</name>
        <dbReference type="ChEBI" id="CHEBI:46911"/>
    </ligand>
</feature>
<evidence type="ECO:0000256" key="6">
    <source>
        <dbReference type="ARBA" id="ARBA00048772"/>
    </source>
</evidence>
<dbReference type="PROSITE" id="PS00097">
    <property type="entry name" value="CARBAMOYLTRANSFERASE"/>
    <property type="match status" value="1"/>
</dbReference>
<reference evidence="10 11" key="1">
    <citation type="submission" date="2019-04" db="EMBL/GenBank/DDBJ databases">
        <title>Vagococcus sp. nov., isolated from faeces of yaks (Bos grunniens).</title>
        <authorList>
            <person name="Ge Y."/>
        </authorList>
    </citation>
    <scope>NUCLEOTIDE SEQUENCE [LARGE SCALE GENOMIC DNA]</scope>
    <source>
        <strain evidence="10 11">MN-17</strain>
    </source>
</reference>